<dbReference type="PANTHER" id="PTHR21236:SF2">
    <property type="entry name" value="PROTEIN YIPF"/>
    <property type="match status" value="1"/>
</dbReference>
<dbReference type="GO" id="GO:0006888">
    <property type="term" value="P:endoplasmic reticulum to Golgi vesicle-mediated transport"/>
    <property type="evidence" value="ECO:0007669"/>
    <property type="project" value="InterPro"/>
</dbReference>
<dbReference type="STRING" id="34690.A0A182U8A0"/>
<feature type="transmembrane region" description="Helical" evidence="7">
    <location>
        <begin position="250"/>
        <end position="270"/>
    </location>
</feature>
<evidence type="ECO:0000256" key="1">
    <source>
        <dbReference type="ARBA" id="ARBA00004141"/>
    </source>
</evidence>
<reference evidence="9" key="1">
    <citation type="submission" date="2014-01" db="EMBL/GenBank/DDBJ databases">
        <title>The Genome Sequence of Anopheles melas CM1001059_A (V2).</title>
        <authorList>
            <consortium name="The Broad Institute Genomics Platform"/>
            <person name="Neafsey D.E."/>
            <person name="Besansky N."/>
            <person name="Howell P."/>
            <person name="Walton C."/>
            <person name="Young S.K."/>
            <person name="Zeng Q."/>
            <person name="Gargeya S."/>
            <person name="Fitzgerald M."/>
            <person name="Haas B."/>
            <person name="Abouelleil A."/>
            <person name="Allen A.W."/>
            <person name="Alvarado L."/>
            <person name="Arachchi H.M."/>
            <person name="Berlin A.M."/>
            <person name="Chapman S.B."/>
            <person name="Gainer-Dewar J."/>
            <person name="Goldberg J."/>
            <person name="Griggs A."/>
            <person name="Gujja S."/>
            <person name="Hansen M."/>
            <person name="Howarth C."/>
            <person name="Imamovic A."/>
            <person name="Ireland A."/>
            <person name="Larimer J."/>
            <person name="McCowan C."/>
            <person name="Murphy C."/>
            <person name="Pearson M."/>
            <person name="Poon T.W."/>
            <person name="Priest M."/>
            <person name="Roberts A."/>
            <person name="Saif S."/>
            <person name="Shea T."/>
            <person name="Sisk P."/>
            <person name="Sykes S."/>
            <person name="Wortman J."/>
            <person name="Nusbaum C."/>
            <person name="Birren B."/>
        </authorList>
    </citation>
    <scope>NUCLEOTIDE SEQUENCE [LARGE SCALE GENOMIC DNA]</scope>
    <source>
        <strain evidence="9">CM1001059</strain>
    </source>
</reference>
<evidence type="ECO:0000256" key="7">
    <source>
        <dbReference type="SAM" id="Phobius"/>
    </source>
</evidence>
<dbReference type="GO" id="GO:0048280">
    <property type="term" value="P:vesicle fusion with Golgi apparatus"/>
    <property type="evidence" value="ECO:0007669"/>
    <property type="project" value="TreeGrafter"/>
</dbReference>
<proteinExistence type="inferred from homology"/>
<comment type="subcellular location">
    <subcellularLocation>
        <location evidence="1">Membrane</location>
        <topology evidence="1">Multi-pass membrane protein</topology>
    </subcellularLocation>
</comment>
<dbReference type="VEuPathDB" id="VectorBase:AMEC015733"/>
<dbReference type="AlphaFoldDB" id="A0A182U8A0"/>
<evidence type="ECO:0000256" key="2">
    <source>
        <dbReference type="ARBA" id="ARBA00010596"/>
    </source>
</evidence>
<evidence type="ECO:0000256" key="4">
    <source>
        <dbReference type="ARBA" id="ARBA00022989"/>
    </source>
</evidence>
<feature type="transmembrane region" description="Helical" evidence="7">
    <location>
        <begin position="276"/>
        <end position="297"/>
    </location>
</feature>
<feature type="region of interest" description="Disordered" evidence="6">
    <location>
        <begin position="21"/>
        <end position="57"/>
    </location>
</feature>
<keyword evidence="9" id="KW-1185">Reference proteome</keyword>
<evidence type="ECO:0000313" key="9">
    <source>
        <dbReference type="Proteomes" id="UP000075902"/>
    </source>
</evidence>
<dbReference type="InterPro" id="IPR045231">
    <property type="entry name" value="Yip1/4-like"/>
</dbReference>
<organism evidence="8 9">
    <name type="scientific">Anopheles melas</name>
    <dbReference type="NCBI Taxonomy" id="34690"/>
    <lineage>
        <taxon>Eukaryota</taxon>
        <taxon>Metazoa</taxon>
        <taxon>Ecdysozoa</taxon>
        <taxon>Arthropoda</taxon>
        <taxon>Hexapoda</taxon>
        <taxon>Insecta</taxon>
        <taxon>Pterygota</taxon>
        <taxon>Neoptera</taxon>
        <taxon>Endopterygota</taxon>
        <taxon>Diptera</taxon>
        <taxon>Nematocera</taxon>
        <taxon>Culicoidea</taxon>
        <taxon>Culicidae</taxon>
        <taxon>Anophelinae</taxon>
        <taxon>Anopheles</taxon>
    </lineage>
</organism>
<dbReference type="Proteomes" id="UP000075902">
    <property type="component" value="Unassembled WGS sequence"/>
</dbReference>
<dbReference type="GO" id="GO:0005802">
    <property type="term" value="C:trans-Golgi network"/>
    <property type="evidence" value="ECO:0007669"/>
    <property type="project" value="TreeGrafter"/>
</dbReference>
<dbReference type="PANTHER" id="PTHR21236">
    <property type="entry name" value="GOLGI MEMBRANE PROTEIN YIP1"/>
    <property type="match status" value="1"/>
</dbReference>
<comment type="similarity">
    <text evidence="2">Belongs to the YIP1 family.</text>
</comment>
<feature type="transmembrane region" description="Helical" evidence="7">
    <location>
        <begin position="309"/>
        <end position="329"/>
    </location>
</feature>
<evidence type="ECO:0000256" key="6">
    <source>
        <dbReference type="SAM" id="MobiDB-lite"/>
    </source>
</evidence>
<reference evidence="8" key="2">
    <citation type="submission" date="2020-05" db="UniProtKB">
        <authorList>
            <consortium name="EnsemblMetazoa"/>
        </authorList>
    </citation>
    <scope>IDENTIFICATION</scope>
    <source>
        <strain evidence="8">CM1001059</strain>
    </source>
</reference>
<evidence type="ECO:0000256" key="5">
    <source>
        <dbReference type="ARBA" id="ARBA00023136"/>
    </source>
</evidence>
<dbReference type="EnsemblMetazoa" id="AMEC015733-RA">
    <property type="protein sequence ID" value="AMEC015733-PA"/>
    <property type="gene ID" value="AMEC015733"/>
</dbReference>
<evidence type="ECO:0000256" key="3">
    <source>
        <dbReference type="ARBA" id="ARBA00022692"/>
    </source>
</evidence>
<feature type="region of interest" description="Disordered" evidence="6">
    <location>
        <begin position="80"/>
        <end position="117"/>
    </location>
</feature>
<keyword evidence="5 7" id="KW-0472">Membrane</keyword>
<keyword evidence="3 7" id="KW-0812">Transmembrane</keyword>
<name>A0A182U8A0_9DIPT</name>
<keyword evidence="4 7" id="KW-1133">Transmembrane helix</keyword>
<feature type="compositionally biased region" description="Polar residues" evidence="6">
    <location>
        <begin position="32"/>
        <end position="52"/>
    </location>
</feature>
<accession>A0A182U8A0</accession>
<feature type="transmembrane region" description="Helical" evidence="7">
    <location>
        <begin position="216"/>
        <end position="238"/>
    </location>
</feature>
<sequence>MFRLAVIDADVLVRYVERFQGHTDGQGRPNGQRMSSSADKQQFWGNPGNQPQDMYDGFSDKAQVLDFQTFNPNDTVYWNDPSQPVDGAYSNQPAAPDGMSRSDPYGMMQQQPHYGQGPAIFTPAYGDDGVGVGGPGGPGMGLEATEFDEPPLLDELEIYPRRIMEKAAAVLNPFQGAGLLVDSPEYLFKETDLAGPIAFCLTLAACLSISDSKAQFGYIYGLSTISVLAMYCLIWLMCHAVESHVTVSGVASVLGYSMLPVVFLAIIGMFTSLNNFYGMLLAGSSILLATLYSSRMFCLMTGDPHQRYLLAYPSTLLFTIFSICVRTVACSSIPGSGASSPTWKSM</sequence>
<protein>
    <submittedName>
        <fullName evidence="8">Protein YIPF</fullName>
    </submittedName>
</protein>
<dbReference type="GO" id="GO:0016020">
    <property type="term" value="C:membrane"/>
    <property type="evidence" value="ECO:0007669"/>
    <property type="project" value="UniProtKB-SubCell"/>
</dbReference>
<evidence type="ECO:0000313" key="8">
    <source>
        <dbReference type="EnsemblMetazoa" id="AMEC015733-PA"/>
    </source>
</evidence>